<evidence type="ECO:0000259" key="3">
    <source>
        <dbReference type="Pfam" id="PF18912"/>
    </source>
</evidence>
<evidence type="ECO:0000313" key="5">
    <source>
        <dbReference type="Proteomes" id="UP000199169"/>
    </source>
</evidence>
<dbReference type="STRING" id="1860102.ACCAA_1010019"/>
<evidence type="ECO:0000259" key="2">
    <source>
        <dbReference type="Pfam" id="PF00156"/>
    </source>
</evidence>
<gene>
    <name evidence="4" type="ORF">ACCAA_1010019</name>
</gene>
<keyword evidence="5" id="KW-1185">Reference proteome</keyword>
<dbReference type="InterPro" id="IPR044005">
    <property type="entry name" value="DZR_2"/>
</dbReference>
<dbReference type="InterPro" id="IPR000836">
    <property type="entry name" value="PRTase_dom"/>
</dbReference>
<evidence type="ECO:0000256" key="1">
    <source>
        <dbReference type="ARBA" id="ARBA00008007"/>
    </source>
</evidence>
<dbReference type="InterPro" id="IPR029057">
    <property type="entry name" value="PRTase-like"/>
</dbReference>
<evidence type="ECO:0000313" key="4">
    <source>
        <dbReference type="EMBL" id="SBT03413.1"/>
    </source>
</evidence>
<dbReference type="GO" id="GO:0016757">
    <property type="term" value="F:glycosyltransferase activity"/>
    <property type="evidence" value="ECO:0007669"/>
    <property type="project" value="UniProtKB-KW"/>
</dbReference>
<dbReference type="PANTHER" id="PTHR47505">
    <property type="entry name" value="DNA UTILIZATION PROTEIN YHGH"/>
    <property type="match status" value="1"/>
</dbReference>
<name>A0A1A8XHJ9_9PROT</name>
<reference evidence="5" key="1">
    <citation type="submission" date="2016-06" db="EMBL/GenBank/DDBJ databases">
        <authorList>
            <person name="McIlroy S.J."/>
            <person name="Karst S.M."/>
            <person name="Albertsen M."/>
        </authorList>
    </citation>
    <scope>NUCLEOTIDE SEQUENCE [LARGE SCALE GENOMIC DNA]</scope>
</reference>
<dbReference type="Pfam" id="PF18912">
    <property type="entry name" value="DZR_2"/>
    <property type="match status" value="1"/>
</dbReference>
<dbReference type="PANTHER" id="PTHR47505:SF1">
    <property type="entry name" value="DNA UTILIZATION PROTEIN YHGH"/>
    <property type="match status" value="1"/>
</dbReference>
<sequence>MSILTQSVGLVRRSCERLLAQDCLLCGGGSGSLVLCPACGEDLPRLPAARCPRCALPTPNGEVCGRCLAKPPHYDVTGAVFCYGFPIDKLIQSFKYGHRLALASWFGRQLAALTEAGAADLIIPLPLHPLRLRERGFNQALELARPVGRTCRIPIDARTCSRIRHTPAQADLPWRERAKNVRGAFHCSSDFTGKRVLLIDDVMTTGASLDELARTVKLHGAAHVALLVLARTLPS</sequence>
<dbReference type="EMBL" id="FLQX01000004">
    <property type="protein sequence ID" value="SBT03413.1"/>
    <property type="molecule type" value="Genomic_DNA"/>
</dbReference>
<accession>A0A1A8XHJ9</accession>
<feature type="domain" description="Phosphoribosyltransferase" evidence="2">
    <location>
        <begin position="186"/>
        <end position="230"/>
    </location>
</feature>
<dbReference type="AlphaFoldDB" id="A0A1A8XHJ9"/>
<dbReference type="Proteomes" id="UP000199169">
    <property type="component" value="Unassembled WGS sequence"/>
</dbReference>
<proteinExistence type="inferred from homology"/>
<dbReference type="InterPro" id="IPR051910">
    <property type="entry name" value="ComF/GntX_DNA_util-trans"/>
</dbReference>
<dbReference type="CDD" id="cd06223">
    <property type="entry name" value="PRTases_typeI"/>
    <property type="match status" value="1"/>
</dbReference>
<feature type="domain" description="Double zinc ribbon" evidence="3">
    <location>
        <begin position="18"/>
        <end position="68"/>
    </location>
</feature>
<comment type="similarity">
    <text evidence="1">Belongs to the ComF/GntX family.</text>
</comment>
<dbReference type="RefSeq" id="WP_186405439.1">
    <property type="nucleotide sequence ID" value="NZ_FLQX01000004.1"/>
</dbReference>
<protein>
    <submittedName>
        <fullName evidence="4">Phosphoribosyltransferase</fullName>
    </submittedName>
</protein>
<keyword evidence="4" id="KW-0808">Transferase</keyword>
<dbReference type="SUPFAM" id="SSF53271">
    <property type="entry name" value="PRTase-like"/>
    <property type="match status" value="1"/>
</dbReference>
<dbReference type="Gene3D" id="3.40.50.2020">
    <property type="match status" value="1"/>
</dbReference>
<organism evidence="4 5">
    <name type="scientific">Candidatus Accumulibacter aalborgensis</name>
    <dbReference type="NCBI Taxonomy" id="1860102"/>
    <lineage>
        <taxon>Bacteria</taxon>
        <taxon>Pseudomonadati</taxon>
        <taxon>Pseudomonadota</taxon>
        <taxon>Betaproteobacteria</taxon>
        <taxon>Candidatus Accumulibacter</taxon>
    </lineage>
</organism>
<keyword evidence="4" id="KW-0328">Glycosyltransferase</keyword>
<dbReference type="Pfam" id="PF00156">
    <property type="entry name" value="Pribosyltran"/>
    <property type="match status" value="1"/>
</dbReference>